<dbReference type="InterPro" id="IPR039424">
    <property type="entry name" value="SBP_5"/>
</dbReference>
<dbReference type="GO" id="GO:0015833">
    <property type="term" value="P:peptide transport"/>
    <property type="evidence" value="ECO:0007669"/>
    <property type="project" value="TreeGrafter"/>
</dbReference>
<dbReference type="CDD" id="cd08501">
    <property type="entry name" value="PBP2_Lpqw"/>
    <property type="match status" value="1"/>
</dbReference>
<gene>
    <name evidence="3" type="ORF">DWQ67_01595</name>
</gene>
<dbReference type="RefSeq" id="WP_121483829.1">
    <property type="nucleotide sequence ID" value="NZ_QQXL01000001.1"/>
</dbReference>
<dbReference type="PANTHER" id="PTHR30290">
    <property type="entry name" value="PERIPLASMIC BINDING COMPONENT OF ABC TRANSPORTER"/>
    <property type="match status" value="1"/>
</dbReference>
<evidence type="ECO:0000256" key="1">
    <source>
        <dbReference type="SAM" id="SignalP"/>
    </source>
</evidence>
<dbReference type="AlphaFoldDB" id="A0A496PM85"/>
<dbReference type="PIRSF" id="PIRSF002741">
    <property type="entry name" value="MppA"/>
    <property type="match status" value="1"/>
</dbReference>
<evidence type="ECO:0000313" key="3">
    <source>
        <dbReference type="EMBL" id="RKW71566.1"/>
    </source>
</evidence>
<name>A0A496PM85_9MICC</name>
<dbReference type="SUPFAM" id="SSF53850">
    <property type="entry name" value="Periplasmic binding protein-like II"/>
    <property type="match status" value="1"/>
</dbReference>
<dbReference type="GO" id="GO:1904680">
    <property type="term" value="F:peptide transmembrane transporter activity"/>
    <property type="evidence" value="ECO:0007669"/>
    <property type="project" value="TreeGrafter"/>
</dbReference>
<keyword evidence="1" id="KW-0732">Signal</keyword>
<dbReference type="Gene3D" id="3.90.76.10">
    <property type="entry name" value="Dipeptide-binding Protein, Domain 1"/>
    <property type="match status" value="1"/>
</dbReference>
<dbReference type="PROSITE" id="PS51257">
    <property type="entry name" value="PROKAR_LIPOPROTEIN"/>
    <property type="match status" value="1"/>
</dbReference>
<accession>A0A496PM85</accession>
<protein>
    <submittedName>
        <fullName evidence="3">ABC transporter family substrate-binding protein</fullName>
    </submittedName>
</protein>
<proteinExistence type="predicted"/>
<feature type="domain" description="Solute-binding protein family 5" evidence="2">
    <location>
        <begin position="123"/>
        <end position="521"/>
    </location>
</feature>
<reference evidence="3 4" key="1">
    <citation type="submission" date="2018-07" db="EMBL/GenBank/DDBJ databases">
        <title>Arthrobacter sp. nov., isolated from raw cow's milk with high bacterial count.</title>
        <authorList>
            <person name="Hahne J."/>
            <person name="Isele D."/>
            <person name="Lipski A."/>
        </authorList>
    </citation>
    <scope>NUCLEOTIDE SEQUENCE [LARGE SCALE GENOMIC DNA]</scope>
    <source>
        <strain evidence="3 4">JZ R-183</strain>
    </source>
</reference>
<organism evidence="3 4">
    <name type="scientific">Galactobacter caseinivorans</name>
    <dbReference type="NCBI Taxonomy" id="2676123"/>
    <lineage>
        <taxon>Bacteria</taxon>
        <taxon>Bacillati</taxon>
        <taxon>Actinomycetota</taxon>
        <taxon>Actinomycetes</taxon>
        <taxon>Micrococcales</taxon>
        <taxon>Micrococcaceae</taxon>
        <taxon>Galactobacter</taxon>
    </lineage>
</organism>
<dbReference type="PANTHER" id="PTHR30290:SF65">
    <property type="entry name" value="MONOACYL PHOSPHATIDYLINOSITOL TETRAMANNOSIDE-BINDING PROTEIN LPQW-RELATED"/>
    <property type="match status" value="1"/>
</dbReference>
<evidence type="ECO:0000313" key="4">
    <source>
        <dbReference type="Proteomes" id="UP000273119"/>
    </source>
</evidence>
<dbReference type="Gene3D" id="3.10.105.10">
    <property type="entry name" value="Dipeptide-binding Protein, Domain 3"/>
    <property type="match status" value="1"/>
</dbReference>
<sequence length="604" mass="65155">MRLKRVSAAVAMGAAAALALAACAPGGPATSSSSGSGSAGGSGAPAAAQVDGTGKFELGDVKSQDKEIKLSVGSTEFGGYNGMTPETYDTYTSAVRGMYMSGFFYYGTDGKVIPNTQLGTAELVSESPMKVKYTINEKAVWSDGTPITVADAVMAWGTQNAKLMGSDGKTPVFNNVSSDLVELAPKGPEGDLKGKTFEVTYKDPNLDWKLQTFLDFPAHVVAKQADMSVEDLAAALRAQDKGKLAKAGTFWNKGWNKGPGKLPSKELNVSSGPFILDSWEKGQSVTVKANDKWWGTKPGVNKLTFRFVDPGAMVQALQNGDLDVMSPQPTLDTLKQLENLGTAVNIHRGNTMTWEHVDFNFRGTSVFKDDADLRKAFAMCIPREQIVKQLIQPLNPQAKVLNSRVSFPGDEDYDAITGAAYDKKYDSVDLEGAKKILADKGKDKLKVRIGYNSPNPRRANEVQLIKASCDQAGFDVQDISSADFSAEGGPQTKGDYDAFLFAWASSGQLTSDRNIYTTGSAQNFGKYSNKTVDEELTKISQTMDLNARVESLKVVEKQLWDDMFGIPIFQHPGLDASSSDIKNVKFNASQDGISWNAEQWATAK</sequence>
<dbReference type="GO" id="GO:0043190">
    <property type="term" value="C:ATP-binding cassette (ABC) transporter complex"/>
    <property type="evidence" value="ECO:0007669"/>
    <property type="project" value="InterPro"/>
</dbReference>
<comment type="caution">
    <text evidence="3">The sequence shown here is derived from an EMBL/GenBank/DDBJ whole genome shotgun (WGS) entry which is preliminary data.</text>
</comment>
<dbReference type="Proteomes" id="UP000273119">
    <property type="component" value="Unassembled WGS sequence"/>
</dbReference>
<evidence type="ECO:0000259" key="2">
    <source>
        <dbReference type="Pfam" id="PF00496"/>
    </source>
</evidence>
<dbReference type="InterPro" id="IPR000914">
    <property type="entry name" value="SBP_5_dom"/>
</dbReference>
<dbReference type="EMBL" id="QQXL01000001">
    <property type="protein sequence ID" value="RKW71566.1"/>
    <property type="molecule type" value="Genomic_DNA"/>
</dbReference>
<feature type="chain" id="PRO_5039170579" evidence="1">
    <location>
        <begin position="22"/>
        <end position="604"/>
    </location>
</feature>
<dbReference type="Pfam" id="PF00496">
    <property type="entry name" value="SBP_bac_5"/>
    <property type="match status" value="1"/>
</dbReference>
<dbReference type="InterPro" id="IPR030678">
    <property type="entry name" value="Peptide/Ni-bd"/>
</dbReference>
<dbReference type="Gene3D" id="3.40.190.10">
    <property type="entry name" value="Periplasmic binding protein-like II"/>
    <property type="match status" value="1"/>
</dbReference>
<keyword evidence="4" id="KW-1185">Reference proteome</keyword>
<feature type="signal peptide" evidence="1">
    <location>
        <begin position="1"/>
        <end position="21"/>
    </location>
</feature>
<dbReference type="GO" id="GO:0042597">
    <property type="term" value="C:periplasmic space"/>
    <property type="evidence" value="ECO:0007669"/>
    <property type="project" value="UniProtKB-ARBA"/>
</dbReference>